<keyword evidence="1" id="KW-0880">Kelch repeat</keyword>
<comment type="caution">
    <text evidence="5">The sequence shown here is derived from an EMBL/GenBank/DDBJ whole genome shotgun (WGS) entry which is preliminary data.</text>
</comment>
<dbReference type="PANTHER" id="PTHR46228">
    <property type="entry name" value="KELCH DOMAIN-CONTAINING PROTEIN"/>
    <property type="match status" value="1"/>
</dbReference>
<dbReference type="Proteomes" id="UP000214365">
    <property type="component" value="Unassembled WGS sequence"/>
</dbReference>
<evidence type="ECO:0000256" key="1">
    <source>
        <dbReference type="ARBA" id="ARBA00022441"/>
    </source>
</evidence>
<evidence type="ECO:0000313" key="5">
    <source>
        <dbReference type="EMBL" id="OKL59238.1"/>
    </source>
</evidence>
<dbReference type="AlphaFoldDB" id="A0A225APN4"/>
<dbReference type="PANTHER" id="PTHR46228:SF2">
    <property type="entry name" value="KELCH REPEAT PROTEIN (AFU_ORTHOLOGUE AFUA_4G14350)"/>
    <property type="match status" value="1"/>
</dbReference>
<proteinExistence type="predicted"/>
<keyword evidence="4" id="KW-0812">Transmembrane</keyword>
<dbReference type="STRING" id="1441469.A0A225APN4"/>
<evidence type="ECO:0000313" key="6">
    <source>
        <dbReference type="Proteomes" id="UP000214365"/>
    </source>
</evidence>
<keyword evidence="2" id="KW-0677">Repeat</keyword>
<feature type="compositionally biased region" description="Polar residues" evidence="3">
    <location>
        <begin position="576"/>
        <end position="586"/>
    </location>
</feature>
<gene>
    <name evidence="5" type="ORF">UA08_05889</name>
</gene>
<dbReference type="GeneID" id="31005645"/>
<feature type="region of interest" description="Disordered" evidence="3">
    <location>
        <begin position="576"/>
        <end position="595"/>
    </location>
</feature>
<keyword evidence="4" id="KW-0472">Membrane</keyword>
<evidence type="ECO:0000256" key="4">
    <source>
        <dbReference type="SAM" id="Phobius"/>
    </source>
</evidence>
<dbReference type="RefSeq" id="XP_020119359.1">
    <property type="nucleotide sequence ID" value="XM_020268209.1"/>
</dbReference>
<organism evidence="5 6">
    <name type="scientific">Talaromyces atroroseus</name>
    <dbReference type="NCBI Taxonomy" id="1441469"/>
    <lineage>
        <taxon>Eukaryota</taxon>
        <taxon>Fungi</taxon>
        <taxon>Dikarya</taxon>
        <taxon>Ascomycota</taxon>
        <taxon>Pezizomycotina</taxon>
        <taxon>Eurotiomycetes</taxon>
        <taxon>Eurotiomycetidae</taxon>
        <taxon>Eurotiales</taxon>
        <taxon>Trichocomaceae</taxon>
        <taxon>Talaromyces</taxon>
        <taxon>Talaromyces sect. Trachyspermi</taxon>
    </lineage>
</organism>
<evidence type="ECO:0000256" key="2">
    <source>
        <dbReference type="ARBA" id="ARBA00022737"/>
    </source>
</evidence>
<sequence>MTGLIHSMAKNGGSSAANVNPNYVDGAMLANNYEFILYGGLDLLTDSTNPPPSEVVLGYEAYQDSTNPSQLKPGFMQKSTNNGVTRYVTNGAGVSAPSENLGFYFSGMQGANGGIIEGGDGSANTTATSLITVNMTTVATENWQNTSLPSYVLGRANAEVVWLPVSESGVLVVIGGVINPEILTPDRNLTVSEAQASSETSPTFMQELSIYDIASQTWYLQNTTGNIPPPLTLFCSAVAPASDSSSFNIYIYGGYDGVDAGSTPSDDVYILSVPSFIWIKAYSGQGAHGRSGHKCLKVYPDKMFVLGGVFQDDPAICLDGGFIQVFNLNTLQFQDTYNPANWSNYTVPSIVTGQIGGDMNGGATKTSPSSWNNGSLGDIFAKPYTKPITTYYPYESATQTSVVPTTSATATATGTGSQTSGTMRPRVKIALSLSVCLGGAFSALVGWLFARKLARHKLLKAVRKPNINQNDDRTDASRPSSNVESLYKAYSTSTGSRTNEGFSRPQSQGAEHLITPVNDGTIHTQADGYPIFELDSRVDKRVELSSEECVVRKNMATMGRNLRDLRIYPHVIPETSSESIQNTPTEYQGKLPCDNVPAKSSRLASVYFPRDRRESSSSGSPLPEDSRSWNDKTMSNMEWTRSFPVLKSHFSANSEGSDNRE</sequence>
<evidence type="ECO:0000256" key="3">
    <source>
        <dbReference type="SAM" id="MobiDB-lite"/>
    </source>
</evidence>
<protein>
    <submittedName>
        <fullName evidence="5">Uncharacterized protein</fullName>
    </submittedName>
</protein>
<dbReference type="SUPFAM" id="SSF50965">
    <property type="entry name" value="Galactose oxidase, central domain"/>
    <property type="match status" value="1"/>
</dbReference>
<dbReference type="OrthoDB" id="540004at2759"/>
<dbReference type="InterPro" id="IPR015915">
    <property type="entry name" value="Kelch-typ_b-propeller"/>
</dbReference>
<feature type="transmembrane region" description="Helical" evidence="4">
    <location>
        <begin position="429"/>
        <end position="450"/>
    </location>
</feature>
<reference evidence="5 6" key="1">
    <citation type="submission" date="2015-06" db="EMBL/GenBank/DDBJ databases">
        <title>Talaromyces atroroseus IBT 11181 draft genome.</title>
        <authorList>
            <person name="Rasmussen K.B."/>
            <person name="Rasmussen S."/>
            <person name="Petersen B."/>
            <person name="Sicheritz-Ponten T."/>
            <person name="Mortensen U.H."/>
            <person name="Thrane U."/>
        </authorList>
    </citation>
    <scope>NUCLEOTIDE SEQUENCE [LARGE SCALE GENOMIC DNA]</scope>
    <source>
        <strain evidence="5 6">IBT 11181</strain>
    </source>
</reference>
<dbReference type="EMBL" id="LFMY01000008">
    <property type="protein sequence ID" value="OKL59238.1"/>
    <property type="molecule type" value="Genomic_DNA"/>
</dbReference>
<keyword evidence="6" id="KW-1185">Reference proteome</keyword>
<feature type="region of interest" description="Disordered" evidence="3">
    <location>
        <begin position="608"/>
        <end position="633"/>
    </location>
</feature>
<accession>A0A225APN4</accession>
<dbReference type="Gene3D" id="2.120.10.80">
    <property type="entry name" value="Kelch-type beta propeller"/>
    <property type="match status" value="1"/>
</dbReference>
<dbReference type="InterPro" id="IPR011043">
    <property type="entry name" value="Gal_Oxase/kelch_b-propeller"/>
</dbReference>
<name>A0A225APN4_TALAT</name>
<keyword evidence="4" id="KW-1133">Transmembrane helix</keyword>